<dbReference type="GO" id="GO:0005634">
    <property type="term" value="C:nucleus"/>
    <property type="evidence" value="ECO:0007669"/>
    <property type="project" value="TreeGrafter"/>
</dbReference>
<dbReference type="Gene3D" id="3.30.530.20">
    <property type="match status" value="1"/>
</dbReference>
<dbReference type="CDD" id="cd07816">
    <property type="entry name" value="Bet_v1-like"/>
    <property type="match status" value="1"/>
</dbReference>
<dbReference type="Proteomes" id="UP000236161">
    <property type="component" value="Unassembled WGS sequence"/>
</dbReference>
<evidence type="ECO:0000259" key="2">
    <source>
        <dbReference type="SMART" id="SM01037"/>
    </source>
</evidence>
<dbReference type="PANTHER" id="PTHR31213">
    <property type="entry name" value="OS08G0374000 PROTEIN-RELATED"/>
    <property type="match status" value="1"/>
</dbReference>
<dbReference type="STRING" id="1088818.A0A2I0B369"/>
<evidence type="ECO:0000313" key="3">
    <source>
        <dbReference type="EMBL" id="PKA62226.1"/>
    </source>
</evidence>
<dbReference type="GO" id="GO:0010427">
    <property type="term" value="F:abscisic acid binding"/>
    <property type="evidence" value="ECO:0007669"/>
    <property type="project" value="InterPro"/>
</dbReference>
<evidence type="ECO:0000313" key="4">
    <source>
        <dbReference type="Proteomes" id="UP000236161"/>
    </source>
</evidence>
<gene>
    <name evidence="3" type="primary">PR1</name>
    <name evidence="3" type="ORF">AXF42_Ash016018</name>
</gene>
<dbReference type="InterPro" id="IPR024949">
    <property type="entry name" value="Bet_v_I_allergen"/>
</dbReference>
<dbReference type="GO" id="GO:0006952">
    <property type="term" value="P:defense response"/>
    <property type="evidence" value="ECO:0007669"/>
    <property type="project" value="InterPro"/>
</dbReference>
<accession>A0A2I0B369</accession>
<dbReference type="InterPro" id="IPR000916">
    <property type="entry name" value="Bet_v_I/MLP"/>
</dbReference>
<dbReference type="InterPro" id="IPR050279">
    <property type="entry name" value="Plant_def-hormone_signal"/>
</dbReference>
<reference evidence="3 4" key="1">
    <citation type="journal article" date="2017" name="Nature">
        <title>The Apostasia genome and the evolution of orchids.</title>
        <authorList>
            <person name="Zhang G.Q."/>
            <person name="Liu K.W."/>
            <person name="Li Z."/>
            <person name="Lohaus R."/>
            <person name="Hsiao Y.Y."/>
            <person name="Niu S.C."/>
            <person name="Wang J.Y."/>
            <person name="Lin Y.C."/>
            <person name="Xu Q."/>
            <person name="Chen L.J."/>
            <person name="Yoshida K."/>
            <person name="Fujiwara S."/>
            <person name="Wang Z.W."/>
            <person name="Zhang Y.Q."/>
            <person name="Mitsuda N."/>
            <person name="Wang M."/>
            <person name="Liu G.H."/>
            <person name="Pecoraro L."/>
            <person name="Huang H.X."/>
            <person name="Xiao X.J."/>
            <person name="Lin M."/>
            <person name="Wu X.Y."/>
            <person name="Wu W.L."/>
            <person name="Chen Y.Y."/>
            <person name="Chang S.B."/>
            <person name="Sakamoto S."/>
            <person name="Ohme-Takagi M."/>
            <person name="Yagi M."/>
            <person name="Zeng S.J."/>
            <person name="Shen C.Y."/>
            <person name="Yeh C.M."/>
            <person name="Luo Y.B."/>
            <person name="Tsai W.C."/>
            <person name="Van de Peer Y."/>
            <person name="Liu Z.J."/>
        </authorList>
    </citation>
    <scope>NUCLEOTIDE SEQUENCE [LARGE SCALE GENOMIC DNA]</scope>
    <source>
        <strain evidence="4">cv. Shenzhen</strain>
        <tissue evidence="3">Stem</tissue>
    </source>
</reference>
<dbReference type="AlphaFoldDB" id="A0A2I0B369"/>
<protein>
    <submittedName>
        <fullName evidence="3">Pathogenesis-related protein 1</fullName>
    </submittedName>
</protein>
<dbReference type="SUPFAM" id="SSF55961">
    <property type="entry name" value="Bet v1-like"/>
    <property type="match status" value="1"/>
</dbReference>
<dbReference type="SMART" id="SM01037">
    <property type="entry name" value="Bet_v_1"/>
    <property type="match status" value="1"/>
</dbReference>
<dbReference type="PANTHER" id="PTHR31213:SF201">
    <property type="entry name" value="OS03G0300400 PROTEIN"/>
    <property type="match status" value="1"/>
</dbReference>
<dbReference type="GO" id="GO:0009738">
    <property type="term" value="P:abscisic acid-activated signaling pathway"/>
    <property type="evidence" value="ECO:0007669"/>
    <property type="project" value="InterPro"/>
</dbReference>
<dbReference type="PRINTS" id="PR00634">
    <property type="entry name" value="BETALLERGEN"/>
</dbReference>
<dbReference type="EMBL" id="KZ451918">
    <property type="protein sequence ID" value="PKA62226.1"/>
    <property type="molecule type" value="Genomic_DNA"/>
</dbReference>
<name>A0A2I0B369_9ASPA</name>
<keyword evidence="4" id="KW-1185">Reference proteome</keyword>
<dbReference type="GO" id="GO:0004864">
    <property type="term" value="F:protein phosphatase inhibitor activity"/>
    <property type="evidence" value="ECO:0007669"/>
    <property type="project" value="InterPro"/>
</dbReference>
<sequence length="188" mass="20738">MPVVPSPALRKALSCSIFSYRNPQIIAMVAGSIGRDYLSPVSPNRIWKAVIFDAHNLIPKLLPDFISSVEILEGDGGVGTIKQLNATEAVTEFRFIKEKTDILDNEKHRVKQSIIEGGLIGLLLKSYSVELKLEEDTDGGTLGKIIVEYETLGDTPLSSEEEEKIMEGVYLVIKTIDQYLLANPTAYV</sequence>
<dbReference type="GO" id="GO:0038023">
    <property type="term" value="F:signaling receptor activity"/>
    <property type="evidence" value="ECO:0007669"/>
    <property type="project" value="InterPro"/>
</dbReference>
<dbReference type="Pfam" id="PF00407">
    <property type="entry name" value="Bet_v_1"/>
    <property type="match status" value="1"/>
</dbReference>
<dbReference type="FunFam" id="3.30.530.20:FF:000007">
    <property type="entry name" value="Major pollen allergen Bet v 1-A"/>
    <property type="match status" value="1"/>
</dbReference>
<comment type="similarity">
    <text evidence="1">Belongs to the BetVI family.</text>
</comment>
<proteinExistence type="inferred from homology"/>
<dbReference type="GO" id="GO:0005737">
    <property type="term" value="C:cytoplasm"/>
    <property type="evidence" value="ECO:0007669"/>
    <property type="project" value="TreeGrafter"/>
</dbReference>
<dbReference type="OrthoDB" id="1880172at2759"/>
<feature type="domain" description="Bet v I/Major latex protein" evidence="2">
    <location>
        <begin position="28"/>
        <end position="183"/>
    </location>
</feature>
<dbReference type="InterPro" id="IPR023393">
    <property type="entry name" value="START-like_dom_sf"/>
</dbReference>
<organism evidence="3 4">
    <name type="scientific">Apostasia shenzhenica</name>
    <dbReference type="NCBI Taxonomy" id="1088818"/>
    <lineage>
        <taxon>Eukaryota</taxon>
        <taxon>Viridiplantae</taxon>
        <taxon>Streptophyta</taxon>
        <taxon>Embryophyta</taxon>
        <taxon>Tracheophyta</taxon>
        <taxon>Spermatophyta</taxon>
        <taxon>Magnoliopsida</taxon>
        <taxon>Liliopsida</taxon>
        <taxon>Asparagales</taxon>
        <taxon>Orchidaceae</taxon>
        <taxon>Apostasioideae</taxon>
        <taxon>Apostasia</taxon>
    </lineage>
</organism>
<evidence type="ECO:0000256" key="1">
    <source>
        <dbReference type="ARBA" id="ARBA00009744"/>
    </source>
</evidence>